<sequence length="230" mass="26771">MNSKNIIPIPVDVAEHTCMKCLAQNKDIKTIEICQLGYGSGFDGFSTKVHLCKDCYKASKPDIWGLQVIADDYCEEYEHEAEIFQYIKTLPLQSQELFYNTYPTGWNADHQMEPQDWIDYQLDELPHDKCEEYGYYSPEEIQAYKSRFPTCEYPYDRVYRDGSSGCWCALHHANGDAGQTCGLNISQECYKCNEYKMRCSSLRTIKDEDADEYELYVKSIAYADRLKRFA</sequence>
<proteinExistence type="predicted"/>
<gene>
    <name evidence="1" type="ORF">SDC9_82501</name>
</gene>
<organism evidence="1">
    <name type="scientific">bioreactor metagenome</name>
    <dbReference type="NCBI Taxonomy" id="1076179"/>
    <lineage>
        <taxon>unclassified sequences</taxon>
        <taxon>metagenomes</taxon>
        <taxon>ecological metagenomes</taxon>
    </lineage>
</organism>
<dbReference type="AlphaFoldDB" id="A0A644Z5L2"/>
<evidence type="ECO:0000313" key="1">
    <source>
        <dbReference type="EMBL" id="MPM35907.1"/>
    </source>
</evidence>
<dbReference type="EMBL" id="VSSQ01007433">
    <property type="protein sequence ID" value="MPM35907.1"/>
    <property type="molecule type" value="Genomic_DNA"/>
</dbReference>
<accession>A0A644Z5L2</accession>
<reference evidence="1" key="1">
    <citation type="submission" date="2019-08" db="EMBL/GenBank/DDBJ databases">
        <authorList>
            <person name="Kucharzyk K."/>
            <person name="Murdoch R.W."/>
            <person name="Higgins S."/>
            <person name="Loffler F."/>
        </authorList>
    </citation>
    <scope>NUCLEOTIDE SEQUENCE</scope>
</reference>
<name>A0A644Z5L2_9ZZZZ</name>
<comment type="caution">
    <text evidence="1">The sequence shown here is derived from an EMBL/GenBank/DDBJ whole genome shotgun (WGS) entry which is preliminary data.</text>
</comment>
<protein>
    <submittedName>
        <fullName evidence="1">Uncharacterized protein</fullName>
    </submittedName>
</protein>